<proteinExistence type="predicted"/>
<evidence type="ECO:0000313" key="2">
    <source>
        <dbReference type="Proteomes" id="UP000001652"/>
    </source>
</evidence>
<organism evidence="1 2">
    <name type="scientific">Levilactobacillus brevis (strain ATCC 367 / BCRC 12310 / CIP 105137 / JCM 1170 / LMG 11437 / NCIMB 947 / NCTC 947)</name>
    <name type="common">Lactobacillus brevis</name>
    <dbReference type="NCBI Taxonomy" id="387344"/>
    <lineage>
        <taxon>Bacteria</taxon>
        <taxon>Bacillati</taxon>
        <taxon>Bacillota</taxon>
        <taxon>Bacilli</taxon>
        <taxon>Lactobacillales</taxon>
        <taxon>Lactobacillaceae</taxon>
        <taxon>Levilactobacillus</taxon>
    </lineage>
</organism>
<gene>
    <name evidence="1" type="ordered locus">LVIS_1623</name>
</gene>
<keyword evidence="2" id="KW-1185">Reference proteome</keyword>
<dbReference type="HOGENOM" id="CLU_3365560_0_0_9"/>
<dbReference type="Proteomes" id="UP000001652">
    <property type="component" value="Chromosome"/>
</dbReference>
<dbReference type="EMBL" id="CP000416">
    <property type="protein sequence ID" value="ABJ64699.1"/>
    <property type="molecule type" value="Genomic_DNA"/>
</dbReference>
<dbReference type="KEGG" id="lbr:LVIS_1623"/>
<dbReference type="AlphaFoldDB" id="Q03Q23"/>
<reference evidence="1 2" key="1">
    <citation type="journal article" date="2006" name="Proc. Natl. Acad. Sci. U.S.A.">
        <title>Comparative genomics of the lactic acid bacteria.</title>
        <authorList>
            <person name="Makarova K."/>
            <person name="Slesarev A."/>
            <person name="Wolf Y."/>
            <person name="Sorokin A."/>
            <person name="Mirkin B."/>
            <person name="Koonin E."/>
            <person name="Pavlov A."/>
            <person name="Pavlova N."/>
            <person name="Karamychev V."/>
            <person name="Polouchine N."/>
            <person name="Shakhova V."/>
            <person name="Grigoriev I."/>
            <person name="Lou Y."/>
            <person name="Rohksar D."/>
            <person name="Lucas S."/>
            <person name="Huang K."/>
            <person name="Goodstein D.M."/>
            <person name="Hawkins T."/>
            <person name="Plengvidhya V."/>
            <person name="Welker D."/>
            <person name="Hughes J."/>
            <person name="Goh Y."/>
            <person name="Benson A."/>
            <person name="Baldwin K."/>
            <person name="Lee J.H."/>
            <person name="Diaz-Muniz I."/>
            <person name="Dosti B."/>
            <person name="Smeianov V."/>
            <person name="Wechter W."/>
            <person name="Barabote R."/>
            <person name="Lorca G."/>
            <person name="Altermann E."/>
            <person name="Barrangou R."/>
            <person name="Ganesan B."/>
            <person name="Xie Y."/>
            <person name="Rawsthorne H."/>
            <person name="Tamir D."/>
            <person name="Parker C."/>
            <person name="Breidt F."/>
            <person name="Broadbent J."/>
            <person name="Hutkins R."/>
            <person name="O'Sullivan D."/>
            <person name="Steele J."/>
            <person name="Unlu G."/>
            <person name="Saier M."/>
            <person name="Klaenhammer T."/>
            <person name="Richardson P."/>
            <person name="Kozyavkin S."/>
            <person name="Weimer B."/>
            <person name="Mills D."/>
        </authorList>
    </citation>
    <scope>NUCLEOTIDE SEQUENCE [LARGE SCALE GENOMIC DNA]</scope>
    <source>
        <strain evidence="2">ATCC 367 / BCRC 12310 / CIP 105137 / JCM 1170 / LMG 11437 / NCIMB 947 / NCTC 947</strain>
    </source>
</reference>
<sequence length="35" mass="4378">MVEIPNPFRLKEEFDGLKIEFEKKLLKEQYFYLNQ</sequence>
<evidence type="ECO:0000313" key="1">
    <source>
        <dbReference type="EMBL" id="ABJ64699.1"/>
    </source>
</evidence>
<name>Q03Q23_LEVBA</name>
<accession>Q03Q23</accession>
<protein>
    <submittedName>
        <fullName evidence="1">Uncharacterized protein</fullName>
    </submittedName>
</protein>
<dbReference type="STRING" id="387344.LVIS_1623"/>